<accession>A0A9X5B6I3</accession>
<protein>
    <submittedName>
        <fullName evidence="3">DUF3530 family protein</fullName>
    </submittedName>
</protein>
<dbReference type="InterPro" id="IPR022529">
    <property type="entry name" value="DUF3530"/>
</dbReference>
<dbReference type="RefSeq" id="WP_160899011.1">
    <property type="nucleotide sequence ID" value="NZ_WMEX01000005.1"/>
</dbReference>
<comment type="caution">
    <text evidence="3">The sequence shown here is derived from an EMBL/GenBank/DDBJ whole genome shotgun (WGS) entry which is preliminary data.</text>
</comment>
<feature type="region of interest" description="Disordered" evidence="1">
    <location>
        <begin position="27"/>
        <end position="51"/>
    </location>
</feature>
<dbReference type="AlphaFoldDB" id="A0A9X5B6I3"/>
<evidence type="ECO:0000313" key="4">
    <source>
        <dbReference type="Proteomes" id="UP000460751"/>
    </source>
</evidence>
<organism evidence="3 4">
    <name type="scientific">Vreelandella halophila</name>
    <dbReference type="NCBI Taxonomy" id="86177"/>
    <lineage>
        <taxon>Bacteria</taxon>
        <taxon>Pseudomonadati</taxon>
        <taxon>Pseudomonadota</taxon>
        <taxon>Gammaproteobacteria</taxon>
        <taxon>Oceanospirillales</taxon>
        <taxon>Halomonadaceae</taxon>
        <taxon>Vreelandella</taxon>
    </lineage>
</organism>
<keyword evidence="4" id="KW-1185">Reference proteome</keyword>
<sequence>MFRRSVPIALIGICLGAAALPAIGQQEDAGQAPEGEGNAAGEDTQQGVEPPSITMVHYGPGDAGGSLASLYPDQALELGQGENVFTGLLKRETVSERHGGVLVVAPSGQSPDQGVAGAVRTQLTDAGWLTLSIAQPAEPVADLPERVLEPVQPGAGDEGNDGEETAQNGNDAEGDSGSGEDQGGDEASKPPDMTIRVAQDSAAPTRDDEWQQRATDRLAAAVNVLRNENVGPIALVGVGDGADLVLRYVSANGATFPPGQFGMVWVDARLRPPFSDGLVAELGEGYSVPVLDLYDRDLQSERAEKRSAAARRGGFSAYTQSAIPIPRGGQAREQRRVSARIRGWLSDDLESTGGQ</sequence>
<dbReference type="OrthoDB" id="6193602at2"/>
<proteinExistence type="predicted"/>
<evidence type="ECO:0000313" key="3">
    <source>
        <dbReference type="EMBL" id="MYL27222.1"/>
    </source>
</evidence>
<feature type="chain" id="PRO_5040935488" evidence="2">
    <location>
        <begin position="25"/>
        <end position="355"/>
    </location>
</feature>
<keyword evidence="2" id="KW-0732">Signal</keyword>
<dbReference type="EMBL" id="WMEX01000005">
    <property type="protein sequence ID" value="MYL27222.1"/>
    <property type="molecule type" value="Genomic_DNA"/>
</dbReference>
<name>A0A9X5B6I3_9GAMM</name>
<feature type="region of interest" description="Disordered" evidence="1">
    <location>
        <begin position="150"/>
        <end position="192"/>
    </location>
</feature>
<evidence type="ECO:0000256" key="1">
    <source>
        <dbReference type="SAM" id="MobiDB-lite"/>
    </source>
</evidence>
<feature type="signal peptide" evidence="2">
    <location>
        <begin position="1"/>
        <end position="24"/>
    </location>
</feature>
<dbReference type="Proteomes" id="UP000460751">
    <property type="component" value="Unassembled WGS sequence"/>
</dbReference>
<evidence type="ECO:0000256" key="2">
    <source>
        <dbReference type="SAM" id="SignalP"/>
    </source>
</evidence>
<reference evidence="3 4" key="1">
    <citation type="submission" date="2019-11" db="EMBL/GenBank/DDBJ databases">
        <title>Genome sequences of 17 halophilic strains isolated from different environments.</title>
        <authorList>
            <person name="Furrow R.E."/>
        </authorList>
    </citation>
    <scope>NUCLEOTIDE SEQUENCE [LARGE SCALE GENOMIC DNA]</scope>
    <source>
        <strain evidence="3 4">22507_15_FS</strain>
    </source>
</reference>
<dbReference type="Pfam" id="PF12048">
    <property type="entry name" value="DUF3530"/>
    <property type="match status" value="1"/>
</dbReference>
<gene>
    <name evidence="3" type="ORF">GLW01_10490</name>
</gene>